<dbReference type="InterPro" id="IPR036390">
    <property type="entry name" value="WH_DNA-bd_sf"/>
</dbReference>
<dbReference type="Pfam" id="PF00126">
    <property type="entry name" value="HTH_1"/>
    <property type="match status" value="1"/>
</dbReference>
<dbReference type="PANTHER" id="PTHR30118:SF15">
    <property type="entry name" value="TRANSCRIPTIONAL REGULATORY PROTEIN"/>
    <property type="match status" value="1"/>
</dbReference>
<evidence type="ECO:0000256" key="2">
    <source>
        <dbReference type="ARBA" id="ARBA00023015"/>
    </source>
</evidence>
<dbReference type="Proteomes" id="UP000077748">
    <property type="component" value="Chromosome"/>
</dbReference>
<keyword evidence="3" id="KW-0238">DNA-binding</keyword>
<gene>
    <name evidence="6" type="ORF">A9C11_12470</name>
</gene>
<protein>
    <submittedName>
        <fullName evidence="6">Transcriptional regulator</fullName>
    </submittedName>
</protein>
<dbReference type="InterPro" id="IPR000847">
    <property type="entry name" value="LysR_HTH_N"/>
</dbReference>
<dbReference type="InterPro" id="IPR036388">
    <property type="entry name" value="WH-like_DNA-bd_sf"/>
</dbReference>
<evidence type="ECO:0000259" key="5">
    <source>
        <dbReference type="PROSITE" id="PS50931"/>
    </source>
</evidence>
<proteinExistence type="inferred from homology"/>
<dbReference type="SUPFAM" id="SSF46785">
    <property type="entry name" value="Winged helix' DNA-binding domain"/>
    <property type="match status" value="1"/>
</dbReference>
<dbReference type="Pfam" id="PF03466">
    <property type="entry name" value="LysR_substrate"/>
    <property type="match status" value="1"/>
</dbReference>
<dbReference type="InterPro" id="IPR005119">
    <property type="entry name" value="LysR_subst-bd"/>
</dbReference>
<dbReference type="Gene3D" id="1.10.10.10">
    <property type="entry name" value="Winged helix-like DNA-binding domain superfamily/Winged helix DNA-binding domain"/>
    <property type="match status" value="1"/>
</dbReference>
<organism evidence="6 7">
    <name type="scientific">Pseudomonas citronellolis</name>
    <dbReference type="NCBI Taxonomy" id="53408"/>
    <lineage>
        <taxon>Bacteria</taxon>
        <taxon>Pseudomonadati</taxon>
        <taxon>Pseudomonadota</taxon>
        <taxon>Gammaproteobacteria</taxon>
        <taxon>Pseudomonadales</taxon>
        <taxon>Pseudomonadaceae</taxon>
        <taxon>Pseudomonas</taxon>
    </lineage>
</organism>
<evidence type="ECO:0000256" key="1">
    <source>
        <dbReference type="ARBA" id="ARBA00009437"/>
    </source>
</evidence>
<evidence type="ECO:0000256" key="4">
    <source>
        <dbReference type="ARBA" id="ARBA00023163"/>
    </source>
</evidence>
<dbReference type="PANTHER" id="PTHR30118">
    <property type="entry name" value="HTH-TYPE TRANSCRIPTIONAL REGULATOR LEUO-RELATED"/>
    <property type="match status" value="1"/>
</dbReference>
<comment type="similarity">
    <text evidence="1">Belongs to the LysR transcriptional regulatory family.</text>
</comment>
<dbReference type="AlphaFoldDB" id="A0A1A9KB46"/>
<dbReference type="PROSITE" id="PS50931">
    <property type="entry name" value="HTH_LYSR"/>
    <property type="match status" value="1"/>
</dbReference>
<dbReference type="GO" id="GO:0003677">
    <property type="term" value="F:DNA binding"/>
    <property type="evidence" value="ECO:0007669"/>
    <property type="project" value="UniProtKB-KW"/>
</dbReference>
<dbReference type="InterPro" id="IPR050389">
    <property type="entry name" value="LysR-type_TF"/>
</dbReference>
<dbReference type="EMBL" id="CP015878">
    <property type="protein sequence ID" value="ANI14752.1"/>
    <property type="molecule type" value="Genomic_DNA"/>
</dbReference>
<dbReference type="Gene3D" id="3.40.190.10">
    <property type="entry name" value="Periplasmic binding protein-like II"/>
    <property type="match status" value="2"/>
</dbReference>
<evidence type="ECO:0000313" key="7">
    <source>
        <dbReference type="Proteomes" id="UP000077748"/>
    </source>
</evidence>
<name>A0A1A9KB46_9PSED</name>
<dbReference type="SUPFAM" id="SSF53850">
    <property type="entry name" value="Periplasmic binding protein-like II"/>
    <property type="match status" value="1"/>
</dbReference>
<dbReference type="CDD" id="cd08464">
    <property type="entry name" value="PBP2_DntR_like_2"/>
    <property type="match status" value="1"/>
</dbReference>
<evidence type="ECO:0000256" key="3">
    <source>
        <dbReference type="ARBA" id="ARBA00023125"/>
    </source>
</evidence>
<feature type="domain" description="HTH lysR-type" evidence="5">
    <location>
        <begin position="12"/>
        <end position="69"/>
    </location>
</feature>
<keyword evidence="2" id="KW-0805">Transcription regulation</keyword>
<accession>A0A1A9KB46</accession>
<keyword evidence="4" id="KW-0804">Transcription</keyword>
<dbReference type="PRINTS" id="PR00039">
    <property type="entry name" value="HTHLYSR"/>
</dbReference>
<sequence>MSRINVRNISRIDLNLLLTFHCLMTERSATRASAMLHVTQGAVSAALRRLREHFGDELFIRTASGMQPTRKAMELAPKIAEALTSISGVLGAEPEFSPRDSSYLFNIGLSDDIESYLAPRIVNAVAEQGLGVTFAFHQSNSSLWKQSLQDPDMDLVICSEPKDFNTSYSSQVLFSSSYSCLFRPRAGAADAPIGLEEYFAADHVRISYDGRRGFIDDMFESAGHARRVIASFTHFSGALTTLTSSEAIATLPTFAAESYAAMTQLRVSPAPLPVPSFRCFMVWDIAKHGKPHHEWLRQFIGELAQKLG</sequence>
<reference evidence="6 7" key="1">
    <citation type="submission" date="2016-05" db="EMBL/GenBank/DDBJ databases">
        <title>Genome Sequence of Pseudomonas citronellolis Strain SJTE-3, an Estrogens and Persistent Organic Pollutants degradation strain.</title>
        <authorList>
            <person name="Liang R."/>
        </authorList>
    </citation>
    <scope>NUCLEOTIDE SEQUENCE [LARGE SCALE GENOMIC DNA]</scope>
    <source>
        <strain evidence="6 7">SJTE-3</strain>
    </source>
</reference>
<dbReference type="GO" id="GO:0003700">
    <property type="term" value="F:DNA-binding transcription factor activity"/>
    <property type="evidence" value="ECO:0007669"/>
    <property type="project" value="InterPro"/>
</dbReference>
<evidence type="ECO:0000313" key="6">
    <source>
        <dbReference type="EMBL" id="ANI14752.1"/>
    </source>
</evidence>
<dbReference type="RefSeq" id="WP_064582805.1">
    <property type="nucleotide sequence ID" value="NZ_CP015878.1"/>
</dbReference>